<dbReference type="InterPro" id="IPR043128">
    <property type="entry name" value="Rev_trsase/Diguanyl_cyclase"/>
</dbReference>
<dbReference type="InterPro" id="IPR051083">
    <property type="entry name" value="GrpII_Intron_Splice-Mob/Def"/>
</dbReference>
<dbReference type="GO" id="GO:0003964">
    <property type="term" value="F:RNA-directed DNA polymerase activity"/>
    <property type="evidence" value="ECO:0007669"/>
    <property type="project" value="UniProtKB-KW"/>
</dbReference>
<dbReference type="Pfam" id="PF00078">
    <property type="entry name" value="RVT_1"/>
    <property type="match status" value="1"/>
</dbReference>
<name>A0A081QRP7_STRMT</name>
<dbReference type="PROSITE" id="PS50878">
    <property type="entry name" value="RT_POL"/>
    <property type="match status" value="1"/>
</dbReference>
<protein>
    <submittedName>
        <fullName evidence="4">Reverse transcriptase family protein</fullName>
    </submittedName>
</protein>
<dbReference type="PANTHER" id="PTHR34047:SF8">
    <property type="entry name" value="PROTEIN YKFC"/>
    <property type="match status" value="1"/>
</dbReference>
<dbReference type="PATRIC" id="fig|28037.93.peg.443"/>
<evidence type="ECO:0000313" key="4">
    <source>
        <dbReference type="EMBL" id="KEQ45620.1"/>
    </source>
</evidence>
<comment type="caution">
    <text evidence="4">The sequence shown here is derived from an EMBL/GenBank/DDBJ whole genome shotgun (WGS) entry which is preliminary data.</text>
</comment>
<evidence type="ECO:0000256" key="1">
    <source>
        <dbReference type="ARBA" id="ARBA00022457"/>
    </source>
</evidence>
<proteinExistence type="predicted"/>
<dbReference type="PANTHER" id="PTHR34047">
    <property type="entry name" value="NUCLEAR INTRON MATURASE 1, MITOCHONDRIAL-RELATED"/>
    <property type="match status" value="1"/>
</dbReference>
<dbReference type="GO" id="GO:0006974">
    <property type="term" value="P:DNA damage response"/>
    <property type="evidence" value="ECO:0007669"/>
    <property type="project" value="UniProtKB-KW"/>
</dbReference>
<organism evidence="4 5">
    <name type="scientific">Streptococcus mitis</name>
    <dbReference type="NCBI Taxonomy" id="28037"/>
    <lineage>
        <taxon>Bacteria</taxon>
        <taxon>Bacillati</taxon>
        <taxon>Bacillota</taxon>
        <taxon>Bacilli</taxon>
        <taxon>Lactobacillales</taxon>
        <taxon>Streptococcaceae</taxon>
        <taxon>Streptococcus</taxon>
        <taxon>Streptococcus mitis group</taxon>
    </lineage>
</organism>
<keyword evidence="1" id="KW-0515">Mutator protein</keyword>
<dbReference type="Gene3D" id="3.10.10.10">
    <property type="entry name" value="HIV Type 1 Reverse Transcriptase, subunit A, domain 1"/>
    <property type="match status" value="1"/>
</dbReference>
<evidence type="ECO:0000259" key="3">
    <source>
        <dbReference type="PROSITE" id="PS50878"/>
    </source>
</evidence>
<dbReference type="Gene3D" id="3.30.70.270">
    <property type="match status" value="1"/>
</dbReference>
<dbReference type="InterPro" id="IPR000477">
    <property type="entry name" value="RT_dom"/>
</dbReference>
<keyword evidence="4" id="KW-0808">Transferase</keyword>
<keyword evidence="2" id="KW-0227">DNA damage</keyword>
<dbReference type="Proteomes" id="UP000028089">
    <property type="component" value="Unassembled WGS sequence"/>
</dbReference>
<dbReference type="RefSeq" id="WP_042750297.1">
    <property type="nucleotide sequence ID" value="NZ_CAMHBC010000005.1"/>
</dbReference>
<reference evidence="4 5" key="1">
    <citation type="submission" date="2014-05" db="EMBL/GenBank/DDBJ databases">
        <authorList>
            <person name="Daugherty S.C."/>
            <person name="Tallon L.J."/>
            <person name="Sadzewicz L."/>
            <person name="Kilian M."/>
            <person name="Tettelin H."/>
        </authorList>
    </citation>
    <scope>NUCLEOTIDE SEQUENCE [LARGE SCALE GENOMIC DNA]</scope>
    <source>
        <strain evidence="4 5">SK578</strain>
    </source>
</reference>
<feature type="domain" description="Reverse transcriptase" evidence="3">
    <location>
        <begin position="1"/>
        <end position="216"/>
    </location>
</feature>
<accession>A0A081QRP7</accession>
<dbReference type="InterPro" id="IPR043502">
    <property type="entry name" value="DNA/RNA_pol_sf"/>
</dbReference>
<gene>
    <name evidence="4" type="ORF">SK578_0464</name>
</gene>
<dbReference type="SUPFAM" id="SSF56672">
    <property type="entry name" value="DNA/RNA polymerases"/>
    <property type="match status" value="1"/>
</dbReference>
<dbReference type="AlphaFoldDB" id="A0A081QRP7"/>
<evidence type="ECO:0000313" key="5">
    <source>
        <dbReference type="Proteomes" id="UP000028089"/>
    </source>
</evidence>
<dbReference type="EMBL" id="JPFY01000012">
    <property type="protein sequence ID" value="KEQ45620.1"/>
    <property type="molecule type" value="Genomic_DNA"/>
</dbReference>
<keyword evidence="4" id="KW-0548">Nucleotidyltransferase</keyword>
<sequence length="420" mass="49801">MNLKSKLLKHKSNSRIVYSARDGEIHKELQKINKEIINKYSLKLPNRNAIIRTIIQFLSQGEINLKRKELLFTPLDFKVIKMDIKNFFPSINKHILYKKIVKSSILSDSSIETIKSFIFSSEYKGIPLGLSFSNSLSELYLEDFDSIVQLQWNPLLYVRYVDDILIIVNDAVDEDEVKNFIKAQLKEYHLEVNNEKTIVRKSNSNHFKFVYLGYEFSKYQKRIINSKGKEKPENYLVIDISEKKFKAKLLNKLIRYFKRFKNDHDKPESFWILYYRLKNLIHGVSSKGDNNQVVKFGLSYSYGLINSEVRMRMFLKMYHHFIRYYKKNNYLSSRQVYILLNIVSTGNKVVTSNSSRDDILSLLNNRYHYEKLSVKVLEQICLRIGVSFSSQQYTHEYLEFNKINLQKKIMKKLSLRFGDD</sequence>
<keyword evidence="4" id="KW-0695">RNA-directed DNA polymerase</keyword>
<dbReference type="CDD" id="cd01646">
    <property type="entry name" value="RT_Bac_retron_I"/>
    <property type="match status" value="1"/>
</dbReference>
<evidence type="ECO:0000256" key="2">
    <source>
        <dbReference type="ARBA" id="ARBA00022763"/>
    </source>
</evidence>